<dbReference type="InterPro" id="IPR029442">
    <property type="entry name" value="GyrI-like"/>
</dbReference>
<dbReference type="Pfam" id="PF06445">
    <property type="entry name" value="GyrI-like"/>
    <property type="match status" value="1"/>
</dbReference>
<name>A0A174QJX2_9BACE</name>
<dbReference type="EMBL" id="CZBL01000002">
    <property type="protein sequence ID" value="CUP73552.1"/>
    <property type="molecule type" value="Genomic_DNA"/>
</dbReference>
<evidence type="ECO:0000313" key="5">
    <source>
        <dbReference type="Proteomes" id="UP000095725"/>
    </source>
</evidence>
<dbReference type="AlphaFoldDB" id="A0A174QJX2"/>
<dbReference type="STRING" id="47678.ERS852494_00934"/>
<evidence type="ECO:0000259" key="1">
    <source>
        <dbReference type="Pfam" id="PF06445"/>
    </source>
</evidence>
<evidence type="ECO:0000313" key="4">
    <source>
        <dbReference type="Proteomes" id="UP000095657"/>
    </source>
</evidence>
<accession>A0A174QJX2</accession>
<evidence type="ECO:0000313" key="2">
    <source>
        <dbReference type="EMBL" id="CUO86406.1"/>
    </source>
</evidence>
<reference evidence="4 5" key="1">
    <citation type="submission" date="2015-09" db="EMBL/GenBank/DDBJ databases">
        <authorList>
            <consortium name="Pathogen Informatics"/>
        </authorList>
    </citation>
    <scope>NUCLEOTIDE SEQUENCE [LARGE SCALE GENOMIC DNA]</scope>
    <source>
        <strain evidence="2 4">2789STDY5834880</strain>
        <strain evidence="3 5">2789STDY5834946</strain>
    </source>
</reference>
<organism evidence="3 5">
    <name type="scientific">Bacteroides caccae</name>
    <dbReference type="NCBI Taxonomy" id="47678"/>
    <lineage>
        <taxon>Bacteria</taxon>
        <taxon>Pseudomonadati</taxon>
        <taxon>Bacteroidota</taxon>
        <taxon>Bacteroidia</taxon>
        <taxon>Bacteroidales</taxon>
        <taxon>Bacteroidaceae</taxon>
        <taxon>Bacteroides</taxon>
    </lineage>
</organism>
<proteinExistence type="predicted"/>
<dbReference type="SUPFAM" id="SSF55136">
    <property type="entry name" value="Probable bacterial effector-binding domain"/>
    <property type="match status" value="1"/>
</dbReference>
<gene>
    <name evidence="2" type="ORF">ERS852494_00934</name>
    <name evidence="3" type="ORF">ERS852558_00900</name>
</gene>
<feature type="domain" description="GyrI-like small molecule binding" evidence="1">
    <location>
        <begin position="7"/>
        <end position="90"/>
    </location>
</feature>
<protein>
    <submittedName>
        <fullName evidence="3">Transcriptional regulator, effector-binding domain/component</fullName>
    </submittedName>
</protein>
<evidence type="ECO:0000313" key="3">
    <source>
        <dbReference type="EMBL" id="CUP73552.1"/>
    </source>
</evidence>
<dbReference type="Gene3D" id="3.20.80.10">
    <property type="entry name" value="Regulatory factor, effector binding domain"/>
    <property type="match status" value="1"/>
</dbReference>
<sequence length="91" mass="10375">MSQAIRESFMKISSLFEEQDAATTDILFVKYPNYENLTEENIRMVIGFKSAKLLQGKDDITPRGIPARKVVSCLHKGTYNELANLYNEISE</sequence>
<dbReference type="Proteomes" id="UP000095657">
    <property type="component" value="Unassembled WGS sequence"/>
</dbReference>
<dbReference type="InterPro" id="IPR011256">
    <property type="entry name" value="Reg_factor_effector_dom_sf"/>
</dbReference>
<dbReference type="RefSeq" id="WP_055170395.1">
    <property type="nucleotide sequence ID" value="NZ_CP081920.1"/>
</dbReference>
<dbReference type="EMBL" id="CZAI01000002">
    <property type="protein sequence ID" value="CUO86406.1"/>
    <property type="molecule type" value="Genomic_DNA"/>
</dbReference>
<dbReference type="Proteomes" id="UP000095725">
    <property type="component" value="Unassembled WGS sequence"/>
</dbReference>